<accession>A0ABW8GN81</accession>
<feature type="transmembrane region" description="Helical" evidence="2">
    <location>
        <begin position="402"/>
        <end position="423"/>
    </location>
</feature>
<sequence>MKEGFRQSMAWLHTWVGLLVGWVLFFVFVTGTAGYVNAEISRWMQPELPLSKPLVEVPTAQVLGFAFDRLEQVAPDARMWSITLPHRGLAERIDREAGIAWEDMPRPGLERGGRGNENFDPVTGVADRPIEGRPTGGGWELYEMHYALHYINDDVAYRIVGVCTMFMLLAIISGVITHKKIFKDFFTFRPGKGQRSWLDAHNLVSVMALPFFLMITYSGLVFFTFQYMPTVKDVFYGSSEKQLRKLYDELYKRDPVDKGFAPVQRPQVSVEKLVQQTQQAWGEVAVATVVMRHPVAEGPYVEIVGDYSATLNRGFPPKVRFNAVTGEPVAFDNQTNATMLTRNVMLALHEGHFAGWWLRWLYFFSGLLGCAMIGTGLVLWTVKRRNNYLGKHGGTPGFGHRLVETLNVGTIVGLPVAVAAYFWANRLLPIEMADRADWEMHCLFAAWGWMFIYAALRPLKRSWLESLYIAVAAFGLIPVLNFLTTERHLGVTIPHGDWVLAGFDLTMLGFAAAFAYIAYKLKKRWLKKEEAQA</sequence>
<dbReference type="Pfam" id="PF03929">
    <property type="entry name" value="PepSY_TM"/>
    <property type="match status" value="1"/>
</dbReference>
<name>A0ABW8GN81_9PROT</name>
<comment type="caution">
    <text evidence="3">The sequence shown here is derived from an EMBL/GenBank/DDBJ whole genome shotgun (WGS) entry which is preliminary data.</text>
</comment>
<feature type="transmembrane region" description="Helical" evidence="2">
    <location>
        <begin position="498"/>
        <end position="519"/>
    </location>
</feature>
<evidence type="ECO:0000256" key="2">
    <source>
        <dbReference type="SAM" id="Phobius"/>
    </source>
</evidence>
<feature type="transmembrane region" description="Helical" evidence="2">
    <location>
        <begin position="155"/>
        <end position="176"/>
    </location>
</feature>
<dbReference type="PANTHER" id="PTHR34219">
    <property type="entry name" value="IRON-REGULATED INNER MEMBRANE PROTEIN-RELATED"/>
    <property type="match status" value="1"/>
</dbReference>
<keyword evidence="4" id="KW-1185">Reference proteome</keyword>
<feature type="transmembrane region" description="Helical" evidence="2">
    <location>
        <begin position="360"/>
        <end position="382"/>
    </location>
</feature>
<dbReference type="PANTHER" id="PTHR34219:SF4">
    <property type="entry name" value="PEPSY DOMAIN-CONTAINING PROTEIN"/>
    <property type="match status" value="1"/>
</dbReference>
<feature type="region of interest" description="Disordered" evidence="1">
    <location>
        <begin position="106"/>
        <end position="127"/>
    </location>
</feature>
<dbReference type="Proteomes" id="UP001617669">
    <property type="component" value="Unassembled WGS sequence"/>
</dbReference>
<keyword evidence="2" id="KW-0812">Transmembrane</keyword>
<feature type="transmembrane region" description="Helical" evidence="2">
    <location>
        <begin position="463"/>
        <end position="483"/>
    </location>
</feature>
<evidence type="ECO:0000313" key="4">
    <source>
        <dbReference type="Proteomes" id="UP001617669"/>
    </source>
</evidence>
<keyword evidence="2" id="KW-1133">Transmembrane helix</keyword>
<proteinExistence type="predicted"/>
<keyword evidence="2" id="KW-0472">Membrane</keyword>
<evidence type="ECO:0000313" key="3">
    <source>
        <dbReference type="EMBL" id="MFJ5446604.1"/>
    </source>
</evidence>
<feature type="transmembrane region" description="Helical" evidence="2">
    <location>
        <begin position="12"/>
        <end position="36"/>
    </location>
</feature>
<gene>
    <name evidence="3" type="ORF">ACIKP9_10235</name>
</gene>
<evidence type="ECO:0000256" key="1">
    <source>
        <dbReference type="SAM" id="MobiDB-lite"/>
    </source>
</evidence>
<reference evidence="3 4" key="1">
    <citation type="submission" date="2024-11" db="EMBL/GenBank/DDBJ databases">
        <authorList>
            <person name="Kaparullina E.N."/>
            <person name="Delegan Y.A."/>
            <person name="Doronina N.V."/>
        </authorList>
    </citation>
    <scope>NUCLEOTIDE SEQUENCE [LARGE SCALE GENOMIC DNA]</scope>
    <source>
        <strain evidence="3 4">7sh_L</strain>
    </source>
</reference>
<organism evidence="3 4">
    <name type="scientific">Methylobacillus methanolivorans</name>
    <dbReference type="NCBI Taxonomy" id="1848927"/>
    <lineage>
        <taxon>Bacteria</taxon>
        <taxon>Pseudomonadati</taxon>
        <taxon>Pseudomonadota</taxon>
        <taxon>Betaproteobacteria</taxon>
        <taxon>Nitrosomonadales</taxon>
        <taxon>Methylophilaceae</taxon>
        <taxon>Methylobacillus</taxon>
    </lineage>
</organism>
<protein>
    <submittedName>
        <fullName evidence="3">PepSY-associated TM helix domain-containing protein</fullName>
    </submittedName>
</protein>
<dbReference type="EMBL" id="JBIWXY010000002">
    <property type="protein sequence ID" value="MFJ5446604.1"/>
    <property type="molecule type" value="Genomic_DNA"/>
</dbReference>
<feature type="transmembrane region" description="Helical" evidence="2">
    <location>
        <begin position="197"/>
        <end position="225"/>
    </location>
</feature>
<dbReference type="InterPro" id="IPR005625">
    <property type="entry name" value="PepSY-ass_TM"/>
</dbReference>
<dbReference type="RefSeq" id="WP_400882262.1">
    <property type="nucleotide sequence ID" value="NZ_JBIWXY010000002.1"/>
</dbReference>